<name>A0AAU8BCY9_9CAUD</name>
<gene>
    <name evidence="1" type="ORF">vBKpH01_4</name>
</gene>
<evidence type="ECO:0000313" key="1">
    <source>
        <dbReference type="EMBL" id="XCD09766.1"/>
    </source>
</evidence>
<organism evidence="1">
    <name type="scientific">Klebsiella phage vB_Kp_H01</name>
    <dbReference type="NCBI Taxonomy" id="3161140"/>
    <lineage>
        <taxon>Viruses</taxon>
        <taxon>Duplodnaviria</taxon>
        <taxon>Heunggongvirae</taxon>
        <taxon>Uroviricota</taxon>
        <taxon>Caudoviricetes</taxon>
    </lineage>
</organism>
<proteinExistence type="predicted"/>
<reference evidence="1" key="1">
    <citation type="submission" date="2024-05" db="EMBL/GenBank/DDBJ databases">
        <authorList>
            <person name="Jiang H.L."/>
        </authorList>
    </citation>
    <scope>NUCLEOTIDE SEQUENCE</scope>
</reference>
<protein>
    <submittedName>
        <fullName evidence="1">Uncharacterized protein</fullName>
    </submittedName>
</protein>
<sequence length="175" mass="20184">MKLIGKGSFTKCYLLPCGSRVQLISRDPVKEAMAWGWFPESDLFPKLEYVDLGVYEMEYLEPVRALKQALIPEHWSLYKELRNLFLNSNPGDNCRRPDDLYHLWYKAFEDQAEAYAPGSFMFEAYQDIMMALDACANFGSDVVFEVSPRNVRIKDGKLILLDCFFMHSALMGGKK</sequence>
<dbReference type="EMBL" id="PP836962">
    <property type="protein sequence ID" value="XCD09766.1"/>
    <property type="molecule type" value="Genomic_DNA"/>
</dbReference>
<accession>A0AAU8BCY9</accession>